<dbReference type="EMBL" id="CP029192">
    <property type="protein sequence ID" value="QES32367.1"/>
    <property type="molecule type" value="Genomic_DNA"/>
</dbReference>
<dbReference type="GO" id="GO:0004674">
    <property type="term" value="F:protein serine/threonine kinase activity"/>
    <property type="evidence" value="ECO:0007669"/>
    <property type="project" value="UniProtKB-KW"/>
</dbReference>
<keyword evidence="1" id="KW-0723">Serine/threonine-protein kinase</keyword>
<dbReference type="OrthoDB" id="5184679at2"/>
<keyword evidence="3" id="KW-0067">ATP-binding</keyword>
<dbReference type="InterPro" id="IPR050267">
    <property type="entry name" value="Anti-sigma-factor_SerPK"/>
</dbReference>
<name>A0A5P2BQC7_STRVZ</name>
<proteinExistence type="predicted"/>
<evidence type="ECO:0000259" key="2">
    <source>
        <dbReference type="Pfam" id="PF13581"/>
    </source>
</evidence>
<dbReference type="AlphaFoldDB" id="A0A5P2BQC7"/>
<dbReference type="Proteomes" id="UP000322927">
    <property type="component" value="Chromosome"/>
</dbReference>
<accession>A0A5P2BQC7</accession>
<keyword evidence="1" id="KW-0418">Kinase</keyword>
<dbReference type="Gene3D" id="3.30.565.10">
    <property type="entry name" value="Histidine kinase-like ATPase, C-terminal domain"/>
    <property type="match status" value="1"/>
</dbReference>
<evidence type="ECO:0000313" key="3">
    <source>
        <dbReference type="EMBL" id="QES32367.1"/>
    </source>
</evidence>
<dbReference type="InterPro" id="IPR003594">
    <property type="entry name" value="HATPase_dom"/>
</dbReference>
<dbReference type="CDD" id="cd16936">
    <property type="entry name" value="HATPase_RsbW-like"/>
    <property type="match status" value="1"/>
</dbReference>
<feature type="domain" description="Histidine kinase/HSP90-like ATPase" evidence="2">
    <location>
        <begin position="15"/>
        <end position="123"/>
    </location>
</feature>
<reference evidence="3 4" key="1">
    <citation type="submission" date="2018-05" db="EMBL/GenBank/DDBJ databases">
        <title>Streptomyces venezuelae.</title>
        <authorList>
            <person name="Kim W."/>
            <person name="Lee N."/>
            <person name="Cho B.-K."/>
        </authorList>
    </citation>
    <scope>NUCLEOTIDE SEQUENCE [LARGE SCALE GENOMIC DNA]</scope>
    <source>
        <strain evidence="3 4">ATCC 14584</strain>
    </source>
</reference>
<dbReference type="Pfam" id="PF13581">
    <property type="entry name" value="HATPase_c_2"/>
    <property type="match status" value="1"/>
</dbReference>
<gene>
    <name evidence="3" type="ORF">DEJ48_02140</name>
</gene>
<dbReference type="InterPro" id="IPR036890">
    <property type="entry name" value="HATPase_C_sf"/>
</dbReference>
<dbReference type="RefSeq" id="WP_150213934.1">
    <property type="nucleotide sequence ID" value="NZ_CP029192.1"/>
</dbReference>
<dbReference type="GO" id="GO:0005524">
    <property type="term" value="F:ATP binding"/>
    <property type="evidence" value="ECO:0007669"/>
    <property type="project" value="UniProtKB-KW"/>
</dbReference>
<sequence length="148" mass="15461">MSAPEMPDTVRTTCAQARAEVDAALRTVSQGLPRASARRVNEDALLVVSELTANAMRHGGGLSGLAVRVQGGVLLIRVSDRSETVPLHVPADPARPGGFGWLMVQRLCSSVTIDVGDGGKTIVAALDLSEEPGPKSSKNCTRETRSTG</sequence>
<evidence type="ECO:0000256" key="1">
    <source>
        <dbReference type="ARBA" id="ARBA00022527"/>
    </source>
</evidence>
<dbReference type="SUPFAM" id="SSF55874">
    <property type="entry name" value="ATPase domain of HSP90 chaperone/DNA topoisomerase II/histidine kinase"/>
    <property type="match status" value="1"/>
</dbReference>
<protein>
    <submittedName>
        <fullName evidence="3">ATP-binding protein</fullName>
    </submittedName>
</protein>
<dbReference type="PANTHER" id="PTHR35526">
    <property type="entry name" value="ANTI-SIGMA-F FACTOR RSBW-RELATED"/>
    <property type="match status" value="1"/>
</dbReference>
<keyword evidence="3" id="KW-0547">Nucleotide-binding</keyword>
<keyword evidence="1" id="KW-0808">Transferase</keyword>
<evidence type="ECO:0000313" key="4">
    <source>
        <dbReference type="Proteomes" id="UP000322927"/>
    </source>
</evidence>
<organism evidence="3 4">
    <name type="scientific">Streptomyces venezuelae</name>
    <dbReference type="NCBI Taxonomy" id="54571"/>
    <lineage>
        <taxon>Bacteria</taxon>
        <taxon>Bacillati</taxon>
        <taxon>Actinomycetota</taxon>
        <taxon>Actinomycetes</taxon>
        <taxon>Kitasatosporales</taxon>
        <taxon>Streptomycetaceae</taxon>
        <taxon>Streptomyces</taxon>
    </lineage>
</organism>
<dbReference type="PANTHER" id="PTHR35526:SF3">
    <property type="entry name" value="ANTI-SIGMA-F FACTOR RSBW"/>
    <property type="match status" value="1"/>
</dbReference>